<dbReference type="GO" id="GO:0016618">
    <property type="term" value="F:hydroxypyruvate reductase [NAD(P)H] activity"/>
    <property type="evidence" value="ECO:0007669"/>
    <property type="project" value="TreeGrafter"/>
</dbReference>
<dbReference type="InterPro" id="IPR036291">
    <property type="entry name" value="NAD(P)-bd_dom_sf"/>
</dbReference>
<dbReference type="PANTHER" id="PTHR10996">
    <property type="entry name" value="2-HYDROXYACID DEHYDROGENASE-RELATED"/>
    <property type="match status" value="1"/>
</dbReference>
<dbReference type="STRING" id="560819.SAMN05428998_101375"/>
<evidence type="ECO:0000259" key="3">
    <source>
        <dbReference type="Pfam" id="PF02826"/>
    </source>
</evidence>
<organism evidence="4 5">
    <name type="scientific">Tistlia consotensis USBA 355</name>
    <dbReference type="NCBI Taxonomy" id="560819"/>
    <lineage>
        <taxon>Bacteria</taxon>
        <taxon>Pseudomonadati</taxon>
        <taxon>Pseudomonadota</taxon>
        <taxon>Alphaproteobacteria</taxon>
        <taxon>Rhodospirillales</taxon>
        <taxon>Rhodovibrionaceae</taxon>
        <taxon>Tistlia</taxon>
    </lineage>
</organism>
<dbReference type="CDD" id="cd12165">
    <property type="entry name" value="2-Hacid_dh_6"/>
    <property type="match status" value="1"/>
</dbReference>
<proteinExistence type="predicted"/>
<dbReference type="EMBL" id="FWZX01000001">
    <property type="protein sequence ID" value="SME91176.1"/>
    <property type="molecule type" value="Genomic_DNA"/>
</dbReference>
<dbReference type="GO" id="GO:0051287">
    <property type="term" value="F:NAD binding"/>
    <property type="evidence" value="ECO:0007669"/>
    <property type="project" value="InterPro"/>
</dbReference>
<keyword evidence="2" id="KW-0520">NAD</keyword>
<dbReference type="GO" id="GO:0005829">
    <property type="term" value="C:cytosol"/>
    <property type="evidence" value="ECO:0007669"/>
    <property type="project" value="TreeGrafter"/>
</dbReference>
<accession>A0A1Y6B4A4</accession>
<dbReference type="PANTHER" id="PTHR10996:SF178">
    <property type="entry name" value="2-HYDROXYACID DEHYDROGENASE YGL185C-RELATED"/>
    <property type="match status" value="1"/>
</dbReference>
<keyword evidence="5" id="KW-1185">Reference proteome</keyword>
<dbReference type="AlphaFoldDB" id="A0A1Y6B4A4"/>
<dbReference type="Proteomes" id="UP000192917">
    <property type="component" value="Unassembled WGS sequence"/>
</dbReference>
<name>A0A1Y6B4A4_9PROT</name>
<dbReference type="SUPFAM" id="SSF52283">
    <property type="entry name" value="Formate/glycerate dehydrogenase catalytic domain-like"/>
    <property type="match status" value="1"/>
</dbReference>
<evidence type="ECO:0000256" key="1">
    <source>
        <dbReference type="ARBA" id="ARBA00023002"/>
    </source>
</evidence>
<dbReference type="RefSeq" id="WP_085120721.1">
    <property type="nucleotide sequence ID" value="NZ_FWZX01000001.1"/>
</dbReference>
<dbReference type="InterPro" id="IPR006140">
    <property type="entry name" value="D-isomer_DH_NAD-bd"/>
</dbReference>
<feature type="domain" description="D-isomer specific 2-hydroxyacid dehydrogenase NAD-binding" evidence="3">
    <location>
        <begin position="103"/>
        <end position="289"/>
    </location>
</feature>
<evidence type="ECO:0000313" key="4">
    <source>
        <dbReference type="EMBL" id="SME91176.1"/>
    </source>
</evidence>
<reference evidence="4 5" key="1">
    <citation type="submission" date="2017-04" db="EMBL/GenBank/DDBJ databases">
        <authorList>
            <person name="Afonso C.L."/>
            <person name="Miller P.J."/>
            <person name="Scott M.A."/>
            <person name="Spackman E."/>
            <person name="Goraichik I."/>
            <person name="Dimitrov K.M."/>
            <person name="Suarez D.L."/>
            <person name="Swayne D.E."/>
        </authorList>
    </citation>
    <scope>NUCLEOTIDE SEQUENCE [LARGE SCALE GENOMIC DNA]</scope>
    <source>
        <strain evidence="4 5">USBA 355</strain>
    </source>
</reference>
<evidence type="ECO:0000313" key="5">
    <source>
        <dbReference type="Proteomes" id="UP000192917"/>
    </source>
</evidence>
<dbReference type="SUPFAM" id="SSF51735">
    <property type="entry name" value="NAD(P)-binding Rossmann-fold domains"/>
    <property type="match status" value="1"/>
</dbReference>
<dbReference type="Pfam" id="PF02826">
    <property type="entry name" value="2-Hacid_dh_C"/>
    <property type="match status" value="1"/>
</dbReference>
<dbReference type="InterPro" id="IPR050223">
    <property type="entry name" value="D-isomer_2-hydroxyacid_DH"/>
</dbReference>
<protein>
    <submittedName>
        <fullName evidence="4">Phosphoglycerate dehydrogenase</fullName>
    </submittedName>
</protein>
<keyword evidence="1" id="KW-0560">Oxidoreductase</keyword>
<dbReference type="GO" id="GO:0030267">
    <property type="term" value="F:glyoxylate reductase (NADPH) activity"/>
    <property type="evidence" value="ECO:0007669"/>
    <property type="project" value="TreeGrafter"/>
</dbReference>
<evidence type="ECO:0000256" key="2">
    <source>
        <dbReference type="ARBA" id="ARBA00023027"/>
    </source>
</evidence>
<dbReference type="Gene3D" id="3.40.50.720">
    <property type="entry name" value="NAD(P)-binding Rossmann-like Domain"/>
    <property type="match status" value="2"/>
</dbReference>
<sequence length="321" mass="33789">MRIAFHGANASTFAPGFAELLEAPHEIAVLSDELAGPGEAEAFTAAEVVIGVRLTPAMPQAAARLYQVAGAGTDGIDLAALPPGCALCNVYGHEPAIAEYVFAALLARHVPLAEADAQLRRGDWHYWAGKPTGLRSELGAQTLGIVGFGHIGRAVAARAAAFGLRLEVANRSPLAGGPAVARAWPLDRLAEMAAGLDVLLNTLPLTPETRGLIGAPELAALPPRALVMNVGRGAVIEEEALYRALAGRRIAGAILDTWYVYPDAANPAPLPSSLPFHELPNVVMTPHMSGWTQGTIDRRRAAMAENVNRLARGEALLNRLR</sequence>
<gene>
    <name evidence="4" type="ORF">SAMN05428998_101375</name>
</gene>